<proteinExistence type="predicted"/>
<dbReference type="KEGG" id="crq:GCK72_013664"/>
<gene>
    <name evidence="1" type="ORF">FL82_04265</name>
</gene>
<dbReference type="eggNOG" id="KOG1192">
    <property type="taxonomic scope" value="Eukaryota"/>
</dbReference>
<accession>A0A261AIW1</accession>
<name>A0A261AIW1_CAERE</name>
<dbReference type="SUPFAM" id="SSF53756">
    <property type="entry name" value="UDP-Glycosyltransferase/glycogen phosphorylase"/>
    <property type="match status" value="1"/>
</dbReference>
<dbReference type="STRING" id="31234.E3MSB1"/>
<reference evidence="1" key="1">
    <citation type="submission" date="2017-08" db="EMBL/GenBank/DDBJ databases">
        <authorList>
            <person name="de Groot N.N."/>
        </authorList>
    </citation>
    <scope>NUCLEOTIDE SEQUENCE [LARGE SCALE GENOMIC DNA]</scope>
    <source>
        <strain evidence="1">PX439</strain>
    </source>
</reference>
<dbReference type="OMA" id="SEPFTIC"/>
<dbReference type="HOGENOM" id="CLU_2006034_0_0_1"/>
<evidence type="ECO:0000313" key="1">
    <source>
        <dbReference type="EMBL" id="OZF97394.1"/>
    </source>
</evidence>
<evidence type="ECO:0000313" key="2">
    <source>
        <dbReference type="Proteomes" id="UP000216624"/>
    </source>
</evidence>
<organism evidence="1 2">
    <name type="scientific">Caenorhabditis remanei</name>
    <name type="common">Caenorhabditis vulgaris</name>
    <dbReference type="NCBI Taxonomy" id="31234"/>
    <lineage>
        <taxon>Eukaryota</taxon>
        <taxon>Metazoa</taxon>
        <taxon>Ecdysozoa</taxon>
        <taxon>Nematoda</taxon>
        <taxon>Chromadorea</taxon>
        <taxon>Rhabditida</taxon>
        <taxon>Rhabditina</taxon>
        <taxon>Rhabditomorpha</taxon>
        <taxon>Rhabditoidea</taxon>
        <taxon>Rhabditidae</taxon>
        <taxon>Peloderinae</taxon>
        <taxon>Caenorhabditis</taxon>
    </lineage>
</organism>
<keyword evidence="2" id="KW-1185">Reference proteome</keyword>
<protein>
    <submittedName>
        <fullName evidence="1">Uncharacterized protein</fullName>
    </submittedName>
</protein>
<dbReference type="OrthoDB" id="5804009at2759"/>
<dbReference type="Proteomes" id="UP000216624">
    <property type="component" value="Unassembled WGS sequence"/>
</dbReference>
<comment type="caution">
    <text evidence="1">The sequence shown here is derived from an EMBL/GenBank/DDBJ whole genome shotgun (WGS) entry which is preliminary data.</text>
</comment>
<feature type="non-terminal residue" evidence="1">
    <location>
        <position position="1"/>
    </location>
</feature>
<dbReference type="CTD" id="9818787"/>
<sequence>MNLRLVILLVFHFIHYSDSYKILVYSNLYGHSHIKVLNTIADTLTDAGHDVTLFRPIIETSQLNKSSVKTKKVIYVEPDEGVIEKMKQIDKFSGSLWTLDSTKPSAMIAKSNTLVEFFGTQCKS</sequence>
<dbReference type="EMBL" id="NMWX01000006">
    <property type="protein sequence ID" value="OZF97394.1"/>
    <property type="molecule type" value="Genomic_DNA"/>
</dbReference>